<dbReference type="InterPro" id="IPR023795">
    <property type="entry name" value="Serpin_CS"/>
</dbReference>
<dbReference type="PANTHER" id="PTHR11461:SF211">
    <property type="entry name" value="GH10112P-RELATED"/>
    <property type="match status" value="1"/>
</dbReference>
<dbReference type="OrthoDB" id="671595at2759"/>
<dbReference type="InterPro" id="IPR000215">
    <property type="entry name" value="Serpin_fam"/>
</dbReference>
<dbReference type="SUPFAM" id="SSF56574">
    <property type="entry name" value="Serpins"/>
    <property type="match status" value="1"/>
</dbReference>
<dbReference type="InterPro" id="IPR042185">
    <property type="entry name" value="Serpin_sf_2"/>
</dbReference>
<dbReference type="Proteomes" id="UP001152320">
    <property type="component" value="Chromosome 22"/>
</dbReference>
<organism evidence="4 5">
    <name type="scientific">Holothuria leucospilota</name>
    <name type="common">Black long sea cucumber</name>
    <name type="synonym">Mertensiothuria leucospilota</name>
    <dbReference type="NCBI Taxonomy" id="206669"/>
    <lineage>
        <taxon>Eukaryota</taxon>
        <taxon>Metazoa</taxon>
        <taxon>Echinodermata</taxon>
        <taxon>Eleutherozoa</taxon>
        <taxon>Echinozoa</taxon>
        <taxon>Holothuroidea</taxon>
        <taxon>Aspidochirotacea</taxon>
        <taxon>Aspidochirotida</taxon>
        <taxon>Holothuriidae</taxon>
        <taxon>Holothuria</taxon>
    </lineage>
</organism>
<dbReference type="InterPro" id="IPR023796">
    <property type="entry name" value="Serpin_dom"/>
</dbReference>
<keyword evidence="5" id="KW-1185">Reference proteome</keyword>
<name>A0A9Q0YDC4_HOLLE</name>
<evidence type="ECO:0000313" key="5">
    <source>
        <dbReference type="Proteomes" id="UP001152320"/>
    </source>
</evidence>
<dbReference type="CDD" id="cd00172">
    <property type="entry name" value="serpin"/>
    <property type="match status" value="1"/>
</dbReference>
<comment type="similarity">
    <text evidence="1 2">Belongs to the serpin family.</text>
</comment>
<dbReference type="Gene3D" id="2.30.39.10">
    <property type="entry name" value="Alpha-1-antitrypsin, domain 1"/>
    <property type="match status" value="1"/>
</dbReference>
<dbReference type="GO" id="GO:0005615">
    <property type="term" value="C:extracellular space"/>
    <property type="evidence" value="ECO:0007669"/>
    <property type="project" value="InterPro"/>
</dbReference>
<dbReference type="Pfam" id="PF00079">
    <property type="entry name" value="Serpin"/>
    <property type="match status" value="1"/>
</dbReference>
<reference evidence="4" key="1">
    <citation type="submission" date="2021-10" db="EMBL/GenBank/DDBJ databases">
        <title>Tropical sea cucumber genome reveals ecological adaptation and Cuvierian tubules defense mechanism.</title>
        <authorList>
            <person name="Chen T."/>
        </authorList>
    </citation>
    <scope>NUCLEOTIDE SEQUENCE</scope>
    <source>
        <strain evidence="4">Nanhai2018</strain>
        <tissue evidence="4">Muscle</tissue>
    </source>
</reference>
<gene>
    <name evidence="4" type="ORF">HOLleu_40390</name>
</gene>
<dbReference type="EMBL" id="JAIZAY010000022">
    <property type="protein sequence ID" value="KAJ8020723.1"/>
    <property type="molecule type" value="Genomic_DNA"/>
</dbReference>
<proteinExistence type="inferred from homology"/>
<dbReference type="InterPro" id="IPR042178">
    <property type="entry name" value="Serpin_sf_1"/>
</dbReference>
<accession>A0A9Q0YDC4</accession>
<dbReference type="Gene3D" id="3.30.497.10">
    <property type="entry name" value="Antithrombin, subunit I, domain 2"/>
    <property type="match status" value="1"/>
</dbReference>
<protein>
    <submittedName>
        <fullName evidence="4">Leukocyte elastase inhibitor C</fullName>
    </submittedName>
</protein>
<sequence>MGADVSTAEAESLTPVINEFAFHFFKSVGSSQDGNIVFSPAIIATGLALLHSGSKKETASQISRVVNFEQFEKSDLDTAMVALRAFFFEAGHTYQFFGASRIYSPKNIKISKKFRKSALDSYKTVVEGHSLEDPKSSAQEMNHWVSEAMAHTVTKDVVAENQLDHSDKLILLNALYFKGSFAVPFHRAMTKVGKFFMSETDNYNVAMMNVKNSFPYFHDEEMKCQVVEMPYAELHYRVILILPDERTGLSELESRLTVKRLQKWCRPREMEVVDIHVPRFDISQTMIANETLHKMGIELLFDPEKADLSNIGNHLCLSKFVHYARADVKEETAESEQPPGDVHGFVVSFKTFKADHPFLFLIQDKRKGAIAFMGRQTAPPKIDPEELKEIYKRAKSKLRAKATEN</sequence>
<evidence type="ECO:0000256" key="1">
    <source>
        <dbReference type="ARBA" id="ARBA00009500"/>
    </source>
</evidence>
<dbReference type="SMART" id="SM00093">
    <property type="entry name" value="SERPIN"/>
    <property type="match status" value="1"/>
</dbReference>
<evidence type="ECO:0000313" key="4">
    <source>
        <dbReference type="EMBL" id="KAJ8020723.1"/>
    </source>
</evidence>
<dbReference type="GO" id="GO:0004867">
    <property type="term" value="F:serine-type endopeptidase inhibitor activity"/>
    <property type="evidence" value="ECO:0007669"/>
    <property type="project" value="InterPro"/>
</dbReference>
<feature type="domain" description="Serpin" evidence="3">
    <location>
        <begin position="22"/>
        <end position="379"/>
    </location>
</feature>
<dbReference type="InterPro" id="IPR036186">
    <property type="entry name" value="Serpin_sf"/>
</dbReference>
<evidence type="ECO:0000259" key="3">
    <source>
        <dbReference type="SMART" id="SM00093"/>
    </source>
</evidence>
<evidence type="ECO:0000256" key="2">
    <source>
        <dbReference type="RuleBase" id="RU000411"/>
    </source>
</evidence>
<dbReference type="PROSITE" id="PS00284">
    <property type="entry name" value="SERPIN"/>
    <property type="match status" value="1"/>
</dbReference>
<dbReference type="AlphaFoldDB" id="A0A9Q0YDC4"/>
<comment type="caution">
    <text evidence="4">The sequence shown here is derived from an EMBL/GenBank/DDBJ whole genome shotgun (WGS) entry which is preliminary data.</text>
</comment>
<dbReference type="PANTHER" id="PTHR11461">
    <property type="entry name" value="SERINE PROTEASE INHIBITOR, SERPIN"/>
    <property type="match status" value="1"/>
</dbReference>